<reference evidence="3" key="1">
    <citation type="journal article" date="2019" name="Int. J. Syst. Evol. Microbiol.">
        <title>The Global Catalogue of Microorganisms (GCM) 10K type strain sequencing project: providing services to taxonomists for standard genome sequencing and annotation.</title>
        <authorList>
            <consortium name="The Broad Institute Genomics Platform"/>
            <consortium name="The Broad Institute Genome Sequencing Center for Infectious Disease"/>
            <person name="Wu L."/>
            <person name="Ma J."/>
        </authorList>
    </citation>
    <scope>NUCLEOTIDE SEQUENCE [LARGE SCALE GENOMIC DNA]</scope>
    <source>
        <strain evidence="3">TBRC 4489</strain>
    </source>
</reference>
<name>A0ABV8IC10_9ACTN</name>
<keyword evidence="3" id="KW-1185">Reference proteome</keyword>
<dbReference type="RefSeq" id="WP_377291879.1">
    <property type="nucleotide sequence ID" value="NZ_JBHSBM010000031.1"/>
</dbReference>
<accession>A0ABV8IC10</accession>
<evidence type="ECO:0000256" key="1">
    <source>
        <dbReference type="SAM" id="MobiDB-lite"/>
    </source>
</evidence>
<organism evidence="2 3">
    <name type="scientific">Planomonospora corallina</name>
    <dbReference type="NCBI Taxonomy" id="1806052"/>
    <lineage>
        <taxon>Bacteria</taxon>
        <taxon>Bacillati</taxon>
        <taxon>Actinomycetota</taxon>
        <taxon>Actinomycetes</taxon>
        <taxon>Streptosporangiales</taxon>
        <taxon>Streptosporangiaceae</taxon>
        <taxon>Planomonospora</taxon>
    </lineage>
</organism>
<feature type="compositionally biased region" description="Low complexity" evidence="1">
    <location>
        <begin position="1"/>
        <end position="17"/>
    </location>
</feature>
<evidence type="ECO:0000313" key="2">
    <source>
        <dbReference type="EMBL" id="MFC4061567.1"/>
    </source>
</evidence>
<protein>
    <submittedName>
        <fullName evidence="2">Uncharacterized protein</fullName>
    </submittedName>
</protein>
<gene>
    <name evidence="2" type="ORF">ACFOWE_24980</name>
</gene>
<proteinExistence type="predicted"/>
<sequence>MPEPVVPEATAAPEAAPGTLRGLGVGPGLAAGRAFRMAGPPPLPAPAGRTDPGRERGEALRA</sequence>
<feature type="region of interest" description="Disordered" evidence="1">
    <location>
        <begin position="1"/>
        <end position="62"/>
    </location>
</feature>
<dbReference type="EMBL" id="JBHSBM010000031">
    <property type="protein sequence ID" value="MFC4061567.1"/>
    <property type="molecule type" value="Genomic_DNA"/>
</dbReference>
<dbReference type="Proteomes" id="UP001595850">
    <property type="component" value="Unassembled WGS sequence"/>
</dbReference>
<evidence type="ECO:0000313" key="3">
    <source>
        <dbReference type="Proteomes" id="UP001595850"/>
    </source>
</evidence>
<comment type="caution">
    <text evidence="2">The sequence shown here is derived from an EMBL/GenBank/DDBJ whole genome shotgun (WGS) entry which is preliminary data.</text>
</comment>
<feature type="non-terminal residue" evidence="2">
    <location>
        <position position="62"/>
    </location>
</feature>
<feature type="compositionally biased region" description="Basic and acidic residues" evidence="1">
    <location>
        <begin position="51"/>
        <end position="62"/>
    </location>
</feature>